<gene>
    <name evidence="3" type="ORF">LVJ94_46305</name>
</gene>
<dbReference type="Pfam" id="PF07238">
    <property type="entry name" value="PilZ"/>
    <property type="match status" value="1"/>
</dbReference>
<dbReference type="EMBL" id="CP089983">
    <property type="protein sequence ID" value="WXB04304.1"/>
    <property type="molecule type" value="Genomic_DNA"/>
</dbReference>
<reference evidence="3" key="1">
    <citation type="submission" date="2021-12" db="EMBL/GenBank/DDBJ databases">
        <title>Discovery of the Pendulisporaceae a myxobacterial family with distinct sporulation behavior and unique specialized metabolism.</title>
        <authorList>
            <person name="Garcia R."/>
            <person name="Popoff A."/>
            <person name="Bader C.D."/>
            <person name="Loehr J."/>
            <person name="Walesch S."/>
            <person name="Walt C."/>
            <person name="Boldt J."/>
            <person name="Bunk B."/>
            <person name="Haeckl F.J.F.P.J."/>
            <person name="Gunesch A.P."/>
            <person name="Birkelbach J."/>
            <person name="Nuebel U."/>
            <person name="Pietschmann T."/>
            <person name="Bach T."/>
            <person name="Mueller R."/>
        </authorList>
    </citation>
    <scope>NUCLEOTIDE SEQUENCE</scope>
    <source>
        <strain evidence="3">MSr11367</strain>
    </source>
</reference>
<feature type="compositionally biased region" description="Pro residues" evidence="1">
    <location>
        <begin position="174"/>
        <end position="208"/>
    </location>
</feature>
<name>A0ABZ2L416_9BACT</name>
<accession>A0ABZ2L416</accession>
<evidence type="ECO:0000259" key="2">
    <source>
        <dbReference type="Pfam" id="PF07238"/>
    </source>
</evidence>
<sequence>MPDPASTARIARESLSRGLQALQSDPTVPPQLLDLAAVIAQSMGALHQIERSNGTQLLPHASIALENVRKVLSQLQSVNTSHPAVNVAMESVASSLGLVHSLHQLASSPAPLATAPLAAAPPPPPPMPPVGIAPIAPLEGAPIPLTKPLSNPHQAAFSPHPGAAPQAGPGAPAFQPPPAPPYIAQQPPPGPAFPPPPQQPVFQAPPQPQHFGGGIGPGTGPGAYPYTPPPAPNPAPPGFAPSPGPAGDLHVVSADLGTHSATNFYKGLSGNDIIDHGGLFVSTYMIPKLGTQIRLKVSLPGGYEFEANGIVRWAREQSDGSDAPPGFGAQFTQITPEARQLVYRYVRNREPLFHDDL</sequence>
<keyword evidence="4" id="KW-1185">Reference proteome</keyword>
<feature type="compositionally biased region" description="Gly residues" evidence="1">
    <location>
        <begin position="211"/>
        <end position="221"/>
    </location>
</feature>
<evidence type="ECO:0000313" key="3">
    <source>
        <dbReference type="EMBL" id="WXB04304.1"/>
    </source>
</evidence>
<feature type="region of interest" description="Disordered" evidence="1">
    <location>
        <begin position="152"/>
        <end position="246"/>
    </location>
</feature>
<organism evidence="3 4">
    <name type="scientific">Pendulispora rubella</name>
    <dbReference type="NCBI Taxonomy" id="2741070"/>
    <lineage>
        <taxon>Bacteria</taxon>
        <taxon>Pseudomonadati</taxon>
        <taxon>Myxococcota</taxon>
        <taxon>Myxococcia</taxon>
        <taxon>Myxococcales</taxon>
        <taxon>Sorangiineae</taxon>
        <taxon>Pendulisporaceae</taxon>
        <taxon>Pendulispora</taxon>
    </lineage>
</organism>
<protein>
    <submittedName>
        <fullName evidence="3">PilZ domain-containing protein</fullName>
    </submittedName>
</protein>
<feature type="compositionally biased region" description="Pro residues" evidence="1">
    <location>
        <begin position="226"/>
        <end position="244"/>
    </location>
</feature>
<feature type="domain" description="PilZ" evidence="2">
    <location>
        <begin position="276"/>
        <end position="347"/>
    </location>
</feature>
<dbReference type="Proteomes" id="UP001374803">
    <property type="component" value="Chromosome"/>
</dbReference>
<dbReference type="InterPro" id="IPR009875">
    <property type="entry name" value="PilZ_domain"/>
</dbReference>
<feature type="compositionally biased region" description="Low complexity" evidence="1">
    <location>
        <begin position="159"/>
        <end position="173"/>
    </location>
</feature>
<dbReference type="Gene3D" id="2.40.10.220">
    <property type="entry name" value="predicted glycosyltransferase like domains"/>
    <property type="match status" value="1"/>
</dbReference>
<proteinExistence type="predicted"/>
<dbReference type="RefSeq" id="WP_394833943.1">
    <property type="nucleotide sequence ID" value="NZ_CP089929.1"/>
</dbReference>
<evidence type="ECO:0000313" key="4">
    <source>
        <dbReference type="Proteomes" id="UP001374803"/>
    </source>
</evidence>
<evidence type="ECO:0000256" key="1">
    <source>
        <dbReference type="SAM" id="MobiDB-lite"/>
    </source>
</evidence>